<evidence type="ECO:0000256" key="6">
    <source>
        <dbReference type="ARBA" id="ARBA00022980"/>
    </source>
</evidence>
<evidence type="ECO:0000256" key="2">
    <source>
        <dbReference type="ARBA" id="ARBA00022491"/>
    </source>
</evidence>
<dbReference type="NCBIfam" id="TIGR01169">
    <property type="entry name" value="rplA_bact"/>
    <property type="match status" value="1"/>
</dbReference>
<dbReference type="InterPro" id="IPR005878">
    <property type="entry name" value="Ribosom_uL1_bac-type"/>
</dbReference>
<dbReference type="InterPro" id="IPR028364">
    <property type="entry name" value="Ribosomal_uL1/biogenesis"/>
</dbReference>
<dbReference type="SUPFAM" id="SSF56808">
    <property type="entry name" value="Ribosomal protein L1"/>
    <property type="match status" value="1"/>
</dbReference>
<dbReference type="Pfam" id="PF00687">
    <property type="entry name" value="Ribosomal_L1"/>
    <property type="match status" value="1"/>
</dbReference>
<comment type="similarity">
    <text evidence="1 8">Belongs to the universal ribosomal protein uL1 family.</text>
</comment>
<dbReference type="GO" id="GO:0019843">
    <property type="term" value="F:rRNA binding"/>
    <property type="evidence" value="ECO:0007669"/>
    <property type="project" value="UniProtKB-KW"/>
</dbReference>
<evidence type="ECO:0000313" key="11">
    <source>
        <dbReference type="Proteomes" id="UP000034581"/>
    </source>
</evidence>
<protein>
    <recommendedName>
        <fullName evidence="8">Ribosomal protein</fullName>
    </recommendedName>
</protein>
<dbReference type="InterPro" id="IPR023674">
    <property type="entry name" value="Ribosomal_uL1-like"/>
</dbReference>
<dbReference type="GO" id="GO:0015934">
    <property type="term" value="C:large ribosomal subunit"/>
    <property type="evidence" value="ECO:0007669"/>
    <property type="project" value="InterPro"/>
</dbReference>
<gene>
    <name evidence="10" type="ORF">UR67_C0006G0034</name>
</gene>
<reference evidence="10 11" key="1">
    <citation type="journal article" date="2015" name="Nature">
        <title>rRNA introns, odd ribosomes, and small enigmatic genomes across a large radiation of phyla.</title>
        <authorList>
            <person name="Brown C.T."/>
            <person name="Hug L.A."/>
            <person name="Thomas B.C."/>
            <person name="Sharon I."/>
            <person name="Castelle C.J."/>
            <person name="Singh A."/>
            <person name="Wilkins M.J."/>
            <person name="Williams K.H."/>
            <person name="Banfield J.F."/>
        </authorList>
    </citation>
    <scope>NUCLEOTIDE SEQUENCE [LARGE SCALE GENOMIC DNA]</scope>
</reference>
<dbReference type="InterPro" id="IPR023673">
    <property type="entry name" value="Ribosomal_uL1_CS"/>
</dbReference>
<dbReference type="AlphaFoldDB" id="A0A0G0EQ50"/>
<dbReference type="Gene3D" id="3.40.50.790">
    <property type="match status" value="1"/>
</dbReference>
<comment type="caution">
    <text evidence="10">The sequence shown here is derived from an EMBL/GenBank/DDBJ whole genome shotgun (WGS) entry which is preliminary data.</text>
</comment>
<keyword evidence="3" id="KW-0699">rRNA-binding</keyword>
<dbReference type="PATRIC" id="fig|1618350.3.peg.843"/>
<keyword evidence="6 8" id="KW-0689">Ribosomal protein</keyword>
<proteinExistence type="inferred from homology"/>
<dbReference type="EMBL" id="LBQB01000006">
    <property type="protein sequence ID" value="KKP69467.1"/>
    <property type="molecule type" value="Genomic_DNA"/>
</dbReference>
<keyword evidence="2" id="KW-0678">Repressor</keyword>
<dbReference type="InterPro" id="IPR002143">
    <property type="entry name" value="Ribosomal_uL1"/>
</dbReference>
<feature type="region of interest" description="Disordered" evidence="9">
    <location>
        <begin position="1"/>
        <end position="47"/>
    </location>
</feature>
<dbReference type="Gene3D" id="3.30.190.20">
    <property type="match status" value="1"/>
</dbReference>
<keyword evidence="7 8" id="KW-0687">Ribonucleoprotein</keyword>
<dbReference type="GO" id="GO:0003735">
    <property type="term" value="F:structural constituent of ribosome"/>
    <property type="evidence" value="ECO:0007669"/>
    <property type="project" value="InterPro"/>
</dbReference>
<dbReference type="GO" id="GO:0006412">
    <property type="term" value="P:translation"/>
    <property type="evidence" value="ECO:0007669"/>
    <property type="project" value="InterPro"/>
</dbReference>
<keyword evidence="5" id="KW-0694">RNA-binding</keyword>
<feature type="compositionally biased region" description="Basic and acidic residues" evidence="9">
    <location>
        <begin position="1"/>
        <end position="38"/>
    </location>
</feature>
<dbReference type="CDD" id="cd00403">
    <property type="entry name" value="Ribosomal_L1"/>
    <property type="match status" value="1"/>
</dbReference>
<evidence type="ECO:0000256" key="8">
    <source>
        <dbReference type="RuleBase" id="RU000659"/>
    </source>
</evidence>
<evidence type="ECO:0000256" key="4">
    <source>
        <dbReference type="ARBA" id="ARBA00022845"/>
    </source>
</evidence>
<keyword evidence="4" id="KW-0810">Translation regulation</keyword>
<evidence type="ECO:0000313" key="10">
    <source>
        <dbReference type="EMBL" id="KKP69467.1"/>
    </source>
</evidence>
<dbReference type="PROSITE" id="PS01199">
    <property type="entry name" value="RIBOSOMAL_L1"/>
    <property type="match status" value="1"/>
</dbReference>
<evidence type="ECO:0000256" key="5">
    <source>
        <dbReference type="ARBA" id="ARBA00022884"/>
    </source>
</evidence>
<dbReference type="InterPro" id="IPR016095">
    <property type="entry name" value="Ribosomal_uL1_3-a/b-sand"/>
</dbReference>
<evidence type="ECO:0000256" key="7">
    <source>
        <dbReference type="ARBA" id="ARBA00023274"/>
    </source>
</evidence>
<accession>A0A0G0EQ50</accession>
<evidence type="ECO:0000256" key="1">
    <source>
        <dbReference type="ARBA" id="ARBA00010531"/>
    </source>
</evidence>
<dbReference type="FunFam" id="3.40.50.790:FF:000001">
    <property type="entry name" value="50S ribosomal protein L1"/>
    <property type="match status" value="1"/>
</dbReference>
<name>A0A0G0EQ50_UNCC3</name>
<dbReference type="STRING" id="1618350.UR67_C0006G0034"/>
<evidence type="ECO:0000256" key="3">
    <source>
        <dbReference type="ARBA" id="ARBA00022730"/>
    </source>
</evidence>
<evidence type="ECO:0000256" key="9">
    <source>
        <dbReference type="SAM" id="MobiDB-lite"/>
    </source>
</evidence>
<dbReference type="Proteomes" id="UP000034581">
    <property type="component" value="Unassembled WGS sequence"/>
</dbReference>
<dbReference type="PANTHER" id="PTHR36427:SF3">
    <property type="entry name" value="LARGE RIBOSOMAL SUBUNIT PROTEIN UL1M"/>
    <property type="match status" value="1"/>
</dbReference>
<dbReference type="PANTHER" id="PTHR36427">
    <property type="entry name" value="54S RIBOSOMAL PROTEIN L1, MITOCHONDRIAL"/>
    <property type="match status" value="1"/>
</dbReference>
<dbReference type="GO" id="GO:0006417">
    <property type="term" value="P:regulation of translation"/>
    <property type="evidence" value="ECO:0007669"/>
    <property type="project" value="UniProtKB-KW"/>
</dbReference>
<organism evidence="10 11">
    <name type="scientific">candidate division CPR3 bacterium GW2011_GWF2_35_18</name>
    <dbReference type="NCBI Taxonomy" id="1618350"/>
    <lineage>
        <taxon>Bacteria</taxon>
        <taxon>Bacteria division CPR3</taxon>
    </lineage>
</organism>
<sequence length="270" mass="30594">MGKKEIKDLENMNSEELKEKEVVKEKNQKSKSKPETKSNPKIRGKKYQNKLKQIENRKYSLSEALKLLKEISYTKFDPKVELHINLSIDPKKSDQIIRKVTSIPFGIKKELKILVFGDQDQIKEAKESGATYVSDEETITKVKNGWTGFDKVLATPEMMPKIALLAKILGPKGLMPNIKNNTVTKNIKETISNLISGNSLEIKNEKDFPIVHTIIGPLSFGEEKLKGNFKSIYETIIVARPPKVKNPYIKSITIKTTMSPSIKLDPDKLN</sequence>
<dbReference type="PIRSF" id="PIRSF002155">
    <property type="entry name" value="Ribosomal_L1"/>
    <property type="match status" value="1"/>
</dbReference>